<reference evidence="2" key="2">
    <citation type="submission" date="2020-09" db="EMBL/GenBank/DDBJ databases">
        <authorList>
            <person name="Sun Q."/>
            <person name="Kim S."/>
        </authorList>
    </citation>
    <scope>NUCLEOTIDE SEQUENCE</scope>
    <source>
        <strain evidence="2">KCTC 12719</strain>
    </source>
</reference>
<dbReference type="Proteomes" id="UP000610456">
    <property type="component" value="Unassembled WGS sequence"/>
</dbReference>
<evidence type="ECO:0000313" key="3">
    <source>
        <dbReference type="Proteomes" id="UP000610456"/>
    </source>
</evidence>
<protein>
    <recommendedName>
        <fullName evidence="4">Outer membrane protein beta-barrel domain-containing protein</fullName>
    </recommendedName>
</protein>
<keyword evidence="1" id="KW-0732">Signal</keyword>
<reference evidence="2" key="1">
    <citation type="journal article" date="2014" name="Int. J. Syst. Evol. Microbiol.">
        <title>Complete genome sequence of Corynebacterium casei LMG S-19264T (=DSM 44701T), isolated from a smear-ripened cheese.</title>
        <authorList>
            <consortium name="US DOE Joint Genome Institute (JGI-PGF)"/>
            <person name="Walter F."/>
            <person name="Albersmeier A."/>
            <person name="Kalinowski J."/>
            <person name="Ruckert C."/>
        </authorList>
    </citation>
    <scope>NUCLEOTIDE SEQUENCE</scope>
    <source>
        <strain evidence="2">KCTC 12719</strain>
    </source>
</reference>
<comment type="caution">
    <text evidence="2">The sequence shown here is derived from an EMBL/GenBank/DDBJ whole genome shotgun (WGS) entry which is preliminary data.</text>
</comment>
<name>A0A918SH24_9FLAO</name>
<sequence length="295" mass="33991">MMLKKCCSILSFFLLCTTNLAAQEIFIIEGDTLALRKEVQGTISLYWNQQGNSYRYFVQKKDHFLELKNEEIEGGEKKKFQVQLEKLTADANISTRDVKFLLYSLKHFTNLYNSAVEENYVYNASTSNIRHRIGFFTGFSNNIYTRNPENIIAPVVGLEYELYDPNLAPRHSAFLQLRQSFDRQEYMYSSTQLSINYRFKLLYENNFDIYIDTELVNFYYSEDEIYLINDQGEIDSVKKESGFDLTAPLSFGIGAGFGITESGIITVSYNDVVAIFLDNNGAFPLDFTVGYKLSL</sequence>
<accession>A0A918SH24</accession>
<evidence type="ECO:0008006" key="4">
    <source>
        <dbReference type="Google" id="ProtNLM"/>
    </source>
</evidence>
<gene>
    <name evidence="2" type="ORF">GCM10007103_25430</name>
</gene>
<dbReference type="RefSeq" id="WP_189605147.1">
    <property type="nucleotide sequence ID" value="NZ_BMXB01000011.1"/>
</dbReference>
<feature type="signal peptide" evidence="1">
    <location>
        <begin position="1"/>
        <end position="22"/>
    </location>
</feature>
<evidence type="ECO:0000313" key="2">
    <source>
        <dbReference type="EMBL" id="GHA43110.1"/>
    </source>
</evidence>
<proteinExistence type="predicted"/>
<dbReference type="AlphaFoldDB" id="A0A918SH24"/>
<dbReference type="EMBL" id="BMXB01000011">
    <property type="protein sequence ID" value="GHA43110.1"/>
    <property type="molecule type" value="Genomic_DNA"/>
</dbReference>
<keyword evidence="3" id="KW-1185">Reference proteome</keyword>
<organism evidence="2 3">
    <name type="scientific">Salinimicrobium marinum</name>
    <dbReference type="NCBI Taxonomy" id="680283"/>
    <lineage>
        <taxon>Bacteria</taxon>
        <taxon>Pseudomonadati</taxon>
        <taxon>Bacteroidota</taxon>
        <taxon>Flavobacteriia</taxon>
        <taxon>Flavobacteriales</taxon>
        <taxon>Flavobacteriaceae</taxon>
        <taxon>Salinimicrobium</taxon>
    </lineage>
</organism>
<feature type="chain" id="PRO_5037341474" description="Outer membrane protein beta-barrel domain-containing protein" evidence="1">
    <location>
        <begin position="23"/>
        <end position="295"/>
    </location>
</feature>
<evidence type="ECO:0000256" key="1">
    <source>
        <dbReference type="SAM" id="SignalP"/>
    </source>
</evidence>